<evidence type="ECO:0000256" key="1">
    <source>
        <dbReference type="ARBA" id="ARBA00001946"/>
    </source>
</evidence>
<dbReference type="GO" id="GO:0046872">
    <property type="term" value="F:metal ion binding"/>
    <property type="evidence" value="ECO:0007669"/>
    <property type="project" value="UniProtKB-KW"/>
</dbReference>
<feature type="binding site" evidence="12">
    <location>
        <position position="13"/>
    </location>
    <ligand>
        <name>Mg(2+)</name>
        <dbReference type="ChEBI" id="CHEBI:18420"/>
    </ligand>
</feature>
<dbReference type="Proteomes" id="UP000033035">
    <property type="component" value="Unassembled WGS sequence"/>
</dbReference>
<accession>A0A0F5JMA3</accession>
<dbReference type="InterPro" id="IPR013954">
    <property type="entry name" value="PNK3P"/>
</dbReference>
<organism evidence="13 14">
    <name type="scientific">Parabacteroides gordonii MS-1 = DSM 23371</name>
    <dbReference type="NCBI Taxonomy" id="1203610"/>
    <lineage>
        <taxon>Bacteria</taxon>
        <taxon>Pseudomonadati</taxon>
        <taxon>Bacteroidota</taxon>
        <taxon>Bacteroidia</taxon>
        <taxon>Bacteroidales</taxon>
        <taxon>Tannerellaceae</taxon>
        <taxon>Parabacteroides</taxon>
    </lineage>
</organism>
<evidence type="ECO:0000256" key="6">
    <source>
        <dbReference type="ARBA" id="ARBA00022801"/>
    </source>
</evidence>
<dbReference type="PATRIC" id="fig|1203610.3.peg.1618"/>
<keyword evidence="7 9" id="KW-0119">Carbohydrate metabolism</keyword>
<dbReference type="SUPFAM" id="SSF56784">
    <property type="entry name" value="HAD-like"/>
    <property type="match status" value="1"/>
</dbReference>
<reference evidence="13 14" key="1">
    <citation type="submission" date="2013-04" db="EMBL/GenBank/DDBJ databases">
        <title>The Genome Sequence of Parabacteroides gordonii DSM 23371.</title>
        <authorList>
            <consortium name="The Broad Institute Genomics Platform"/>
            <person name="Earl A."/>
            <person name="Ward D."/>
            <person name="Feldgarden M."/>
            <person name="Gevers D."/>
            <person name="Martens E."/>
            <person name="Sakamoto M."/>
            <person name="Benno Y."/>
            <person name="Suzuki N."/>
            <person name="Matsunaga N."/>
            <person name="Koshihara K."/>
            <person name="Seki M."/>
            <person name="Komiya H."/>
            <person name="Walker B."/>
            <person name="Young S."/>
            <person name="Zeng Q."/>
            <person name="Gargeya S."/>
            <person name="Fitzgerald M."/>
            <person name="Haas B."/>
            <person name="Abouelleil A."/>
            <person name="Allen A.W."/>
            <person name="Alvarado L."/>
            <person name="Arachchi H.M."/>
            <person name="Berlin A.M."/>
            <person name="Chapman S.B."/>
            <person name="Gainer-Dewar J."/>
            <person name="Goldberg J."/>
            <person name="Griggs A."/>
            <person name="Gujja S."/>
            <person name="Hansen M."/>
            <person name="Howarth C."/>
            <person name="Imamovic A."/>
            <person name="Ireland A."/>
            <person name="Larimer J."/>
            <person name="McCowan C."/>
            <person name="Murphy C."/>
            <person name="Pearson M."/>
            <person name="Poon T.W."/>
            <person name="Priest M."/>
            <person name="Roberts A."/>
            <person name="Saif S."/>
            <person name="Shea T."/>
            <person name="Sisk P."/>
            <person name="Sykes S."/>
            <person name="Wortman J."/>
            <person name="Nusbaum C."/>
            <person name="Birren B."/>
        </authorList>
    </citation>
    <scope>NUCLEOTIDE SEQUENCE [LARGE SCALE GENOMIC DNA]</scope>
    <source>
        <strain evidence="13 14">MS-1</strain>
    </source>
</reference>
<evidence type="ECO:0000256" key="11">
    <source>
        <dbReference type="PIRSR" id="PIRSR004682-3"/>
    </source>
</evidence>
<dbReference type="CDD" id="cd07503">
    <property type="entry name" value="HAD_HisB-N"/>
    <property type="match status" value="1"/>
</dbReference>
<dbReference type="PANTHER" id="PTHR42891:SF1">
    <property type="entry name" value="D-GLYCERO-BETA-D-MANNO-HEPTOSE-1,7-BISPHOSPHATE 7-PHOSPHATASE"/>
    <property type="match status" value="1"/>
</dbReference>
<comment type="subunit">
    <text evidence="3">Monomer.</text>
</comment>
<dbReference type="GO" id="GO:0005737">
    <property type="term" value="C:cytoplasm"/>
    <property type="evidence" value="ECO:0007669"/>
    <property type="project" value="UniProtKB-SubCell"/>
</dbReference>
<dbReference type="NCBIfam" id="TIGR01656">
    <property type="entry name" value="Histidinol-ppas"/>
    <property type="match status" value="1"/>
</dbReference>
<feature type="active site" description="Proton donor" evidence="10">
    <location>
        <position position="13"/>
    </location>
</feature>
<name>A0A0F5JMA3_9BACT</name>
<sequence length="181" mass="20013">MKSTKPYSTLFLDRDGVINKQRPHDYVKSPDEFIFLDGVLEALELLSPLFDHIVIVTNQRGVGKGVMSRETLEEIHASMLATIALHGGRIDKVYVCTATSDSHKSRKPNIGMALQAKQDFPDIDFSTSFMAGDSISDMLFAKNAGITGIFIGNKYGPGEISKTLYQAHYSDLLSFAQAFFL</sequence>
<comment type="cofactor">
    <cofactor evidence="12">
        <name>Zn(2+)</name>
        <dbReference type="ChEBI" id="CHEBI:29105"/>
    </cofactor>
</comment>
<dbReference type="PIRSF" id="PIRSF004682">
    <property type="entry name" value="GmhB"/>
    <property type="match status" value="1"/>
</dbReference>
<protein>
    <recommendedName>
        <fullName evidence="8 9">D,D-heptose 1,7-bisphosphate phosphatase</fullName>
        <ecNumber evidence="9">3.1.3.-</ecNumber>
    </recommendedName>
</protein>
<evidence type="ECO:0000256" key="9">
    <source>
        <dbReference type="PIRNR" id="PIRNR004682"/>
    </source>
</evidence>
<keyword evidence="4 9" id="KW-0963">Cytoplasm</keyword>
<dbReference type="InterPro" id="IPR006549">
    <property type="entry name" value="HAD-SF_hydro_IIIA"/>
</dbReference>
<dbReference type="HOGENOM" id="CLU_085077_1_1_10"/>
<evidence type="ECO:0000256" key="12">
    <source>
        <dbReference type="PIRSR" id="PIRSR004682-4"/>
    </source>
</evidence>
<evidence type="ECO:0000256" key="7">
    <source>
        <dbReference type="ARBA" id="ARBA00023277"/>
    </source>
</evidence>
<evidence type="ECO:0000256" key="4">
    <source>
        <dbReference type="ARBA" id="ARBA00022490"/>
    </source>
</evidence>
<dbReference type="EC" id="3.1.3.-" evidence="9"/>
<proteinExistence type="inferred from homology"/>
<evidence type="ECO:0000256" key="8">
    <source>
        <dbReference type="ARBA" id="ARBA00031828"/>
    </source>
</evidence>
<feature type="binding site" evidence="12">
    <location>
        <position position="96"/>
    </location>
    <ligand>
        <name>Zn(2+)</name>
        <dbReference type="ChEBI" id="CHEBI:29105"/>
    </ligand>
</feature>
<evidence type="ECO:0000256" key="3">
    <source>
        <dbReference type="ARBA" id="ARBA00011245"/>
    </source>
</evidence>
<evidence type="ECO:0000313" key="14">
    <source>
        <dbReference type="Proteomes" id="UP000033035"/>
    </source>
</evidence>
<keyword evidence="12" id="KW-0460">Magnesium</keyword>
<dbReference type="PANTHER" id="PTHR42891">
    <property type="entry name" value="D-GLYCERO-BETA-D-MANNO-HEPTOSE-1,7-BISPHOSPHATE 7-PHOSPHATASE"/>
    <property type="match status" value="1"/>
</dbReference>
<dbReference type="Pfam" id="PF08645">
    <property type="entry name" value="PNK3P"/>
    <property type="match status" value="1"/>
</dbReference>
<dbReference type="EMBL" id="AQHW01000009">
    <property type="protein sequence ID" value="KKB58700.1"/>
    <property type="molecule type" value="Genomic_DNA"/>
</dbReference>
<keyword evidence="12" id="KW-0862">Zinc</keyword>
<comment type="similarity">
    <text evidence="9">Belongs to the gmhB family.</text>
</comment>
<evidence type="ECO:0000313" key="13">
    <source>
        <dbReference type="EMBL" id="KKB58700.1"/>
    </source>
</evidence>
<comment type="caution">
    <text evidence="13">The sequence shown here is derived from an EMBL/GenBank/DDBJ whole genome shotgun (WGS) entry which is preliminary data.</text>
</comment>
<feature type="site" description="Stabilizes the phosphoryl group" evidence="11">
    <location>
        <position position="57"/>
    </location>
</feature>
<feature type="site" description="Stabilizes the phosphoryl group" evidence="11">
    <location>
        <position position="107"/>
    </location>
</feature>
<comment type="subcellular location">
    <subcellularLocation>
        <location evidence="2 9">Cytoplasm</location>
    </subcellularLocation>
</comment>
<evidence type="ECO:0000256" key="5">
    <source>
        <dbReference type="ARBA" id="ARBA00022723"/>
    </source>
</evidence>
<comment type="cofactor">
    <cofactor evidence="1 12">
        <name>Mg(2+)</name>
        <dbReference type="ChEBI" id="CHEBI:18420"/>
    </cofactor>
</comment>
<dbReference type="Gene3D" id="3.40.50.1000">
    <property type="entry name" value="HAD superfamily/HAD-like"/>
    <property type="match status" value="1"/>
</dbReference>
<evidence type="ECO:0000256" key="2">
    <source>
        <dbReference type="ARBA" id="ARBA00004496"/>
    </source>
</evidence>
<dbReference type="RefSeq" id="WP_028726474.1">
    <property type="nucleotide sequence ID" value="NZ_AUAE01000009.1"/>
</dbReference>
<dbReference type="InterPro" id="IPR004446">
    <property type="entry name" value="Heptose_bisP_phosphatase"/>
</dbReference>
<gene>
    <name evidence="13" type="ORF">HMPREF1536_01579</name>
</gene>
<keyword evidence="5 12" id="KW-0479">Metal-binding</keyword>
<feature type="binding site" evidence="12">
    <location>
        <position position="133"/>
    </location>
    <ligand>
        <name>Mg(2+)</name>
        <dbReference type="ChEBI" id="CHEBI:18420"/>
    </ligand>
</feature>
<keyword evidence="14" id="KW-1185">Reference proteome</keyword>
<dbReference type="GO" id="GO:0005975">
    <property type="term" value="P:carbohydrate metabolic process"/>
    <property type="evidence" value="ECO:0007669"/>
    <property type="project" value="InterPro"/>
</dbReference>
<dbReference type="InterPro" id="IPR036412">
    <property type="entry name" value="HAD-like_sf"/>
</dbReference>
<dbReference type="InterPro" id="IPR023214">
    <property type="entry name" value="HAD_sf"/>
</dbReference>
<dbReference type="InterPro" id="IPR006543">
    <property type="entry name" value="Histidinol-phos"/>
</dbReference>
<feature type="active site" description="Proton donor" evidence="10">
    <location>
        <position position="15"/>
    </location>
</feature>
<evidence type="ECO:0000256" key="10">
    <source>
        <dbReference type="PIRSR" id="PIRSR004682-1"/>
    </source>
</evidence>
<dbReference type="GO" id="GO:0016791">
    <property type="term" value="F:phosphatase activity"/>
    <property type="evidence" value="ECO:0007669"/>
    <property type="project" value="InterPro"/>
</dbReference>
<dbReference type="AlphaFoldDB" id="A0A0F5JMA3"/>
<feature type="binding site" evidence="12">
    <location>
        <position position="15"/>
    </location>
    <ligand>
        <name>Mg(2+)</name>
        <dbReference type="ChEBI" id="CHEBI:18420"/>
    </ligand>
</feature>
<dbReference type="NCBIfam" id="TIGR01662">
    <property type="entry name" value="HAD-SF-IIIA"/>
    <property type="match status" value="1"/>
</dbReference>
<feature type="site" description="Contributes to substrate recognition" evidence="11">
    <location>
        <position position="106"/>
    </location>
</feature>
<keyword evidence="6 9" id="KW-0378">Hydrolase</keyword>
<dbReference type="STRING" id="1203610.HMPREF1536_01579"/>